<protein>
    <submittedName>
        <fullName evidence="1">Uncharacterized protein</fullName>
    </submittedName>
</protein>
<sequence>MLENSMVIGNRQDSPFNNVMDHCQSCGKEIYFDEEYRDIDGDYIHDETDCIKQYVESHSIKKVAGE</sequence>
<comment type="caution">
    <text evidence="1">The sequence shown here is derived from an EMBL/GenBank/DDBJ whole genome shotgun (WGS) entry which is preliminary data.</text>
</comment>
<proteinExistence type="predicted"/>
<reference evidence="1 2" key="1">
    <citation type="submission" date="2016-10" db="EMBL/GenBank/DDBJ databases">
        <title>Comparative genomics of Bacillus thuringiensis reveals a path to pathogens against multiple invertebrate hosts.</title>
        <authorList>
            <person name="Zheng J."/>
            <person name="Gao Q."/>
            <person name="Liu H."/>
            <person name="Peng D."/>
            <person name="Ruan L."/>
            <person name="Sun M."/>
        </authorList>
    </citation>
    <scope>NUCLEOTIDE SEQUENCE [LARGE SCALE GENOMIC DNA]</scope>
    <source>
        <strain evidence="1">BGSC 4I4</strain>
    </source>
</reference>
<name>A0A9X6FHD2_BACTU</name>
<evidence type="ECO:0000313" key="2">
    <source>
        <dbReference type="Proteomes" id="UP000194882"/>
    </source>
</evidence>
<dbReference type="EMBL" id="NFDT01000258">
    <property type="protein sequence ID" value="OTY83416.1"/>
    <property type="molecule type" value="Genomic_DNA"/>
</dbReference>
<accession>A0A9X6FHD2</accession>
<organism evidence="1 2">
    <name type="scientific">Bacillus thuringiensis serovar subtoxicus</name>
    <dbReference type="NCBI Taxonomy" id="475791"/>
    <lineage>
        <taxon>Bacteria</taxon>
        <taxon>Bacillati</taxon>
        <taxon>Bacillota</taxon>
        <taxon>Bacilli</taxon>
        <taxon>Bacillales</taxon>
        <taxon>Bacillaceae</taxon>
        <taxon>Bacillus</taxon>
        <taxon>Bacillus cereus group</taxon>
    </lineage>
</organism>
<dbReference type="RefSeq" id="WP_080336255.1">
    <property type="nucleotide sequence ID" value="NZ_NFDT01000258.1"/>
</dbReference>
<evidence type="ECO:0000313" key="1">
    <source>
        <dbReference type="EMBL" id="OTY83416.1"/>
    </source>
</evidence>
<dbReference type="AlphaFoldDB" id="A0A9X6FHD2"/>
<dbReference type="Proteomes" id="UP000194882">
    <property type="component" value="Unassembled WGS sequence"/>
</dbReference>
<gene>
    <name evidence="1" type="ORF">BK754_29870</name>
</gene>